<dbReference type="Proteomes" id="UP000019151">
    <property type="component" value="Chromosome"/>
</dbReference>
<dbReference type="FunCoup" id="W0RCM5">
    <property type="interactions" value="436"/>
</dbReference>
<evidence type="ECO:0000256" key="3">
    <source>
        <dbReference type="ARBA" id="ARBA00012338"/>
    </source>
</evidence>
<protein>
    <recommendedName>
        <fullName evidence="3 7">Argininosuccinate lyase</fullName>
        <shortName evidence="7">ASAL</shortName>
        <ecNumber evidence="3 7">4.3.2.1</ecNumber>
    </recommendedName>
    <alternativeName>
        <fullName evidence="7">Arginosuccinase</fullName>
    </alternativeName>
</protein>
<evidence type="ECO:0000256" key="6">
    <source>
        <dbReference type="ARBA" id="ARBA00023239"/>
    </source>
</evidence>
<evidence type="ECO:0000313" key="12">
    <source>
        <dbReference type="Proteomes" id="UP000019151"/>
    </source>
</evidence>
<dbReference type="KEGG" id="gba:J421_1322"/>
<dbReference type="EMBL" id="CP007128">
    <property type="protein sequence ID" value="AHG88859.1"/>
    <property type="molecule type" value="Genomic_DNA"/>
</dbReference>
<evidence type="ECO:0000313" key="11">
    <source>
        <dbReference type="EMBL" id="AHG88859.1"/>
    </source>
</evidence>
<sequence length="506" mass="54247">MNPLKPRVVRDDDTGALISEGAGEAAGAPHKLWGGRFAGGPSPILEAINRSIGVDFRLWPFDVQLSKAWAVALWNAGVLTLEESREIERGLDVVAERLKGGTQPTAADEDIHTMIDRLLHEAVGTVASKLHTGRSRNDQVATATRLWTMDACVRLDAAVRELQGVIIAQAERAQDVLMPAYTHMQRAQPVSAAHWLLSHFWPLDRDRARIAAAARGANELPLGSGAVAGSAFPVSRVLLKESLGFQGVIRNSMDAVGDRDFIAELLFAISLMGAHLSRLAEDLILYGSSEFGFVKFGDGFTTGSSMMPQKRNPDALELARGSAARFLGDLVSLLGALKGLPSGYNKDLQDDKRALFDAVDAALLVLPAVAGTLAELTLQEKRMQAALSSTMMATDLADYLVRKGATFRESHGAVGSLVRQAEERGIEMTELPLDAYKAAHPLFGDDVMDALSPVSSVQHREAVGGTGPEAVRAQLEAARQALHPAHEQPQPTASANELSENVVLNV</sequence>
<dbReference type="GO" id="GO:0042450">
    <property type="term" value="P:L-arginine biosynthetic process via ornithine"/>
    <property type="evidence" value="ECO:0007669"/>
    <property type="project" value="UniProtKB-UniRule"/>
</dbReference>
<dbReference type="InterPro" id="IPR029419">
    <property type="entry name" value="Arg_succ_lyase_C"/>
</dbReference>
<keyword evidence="7" id="KW-0963">Cytoplasm</keyword>
<keyword evidence="12" id="KW-1185">Reference proteome</keyword>
<dbReference type="GO" id="GO:0004056">
    <property type="term" value="F:argininosuccinate lyase activity"/>
    <property type="evidence" value="ECO:0007669"/>
    <property type="project" value="UniProtKB-UniRule"/>
</dbReference>
<dbReference type="UniPathway" id="UPA00068">
    <property type="reaction ID" value="UER00114"/>
</dbReference>
<dbReference type="HAMAP" id="MF_00006">
    <property type="entry name" value="Arg_succ_lyase"/>
    <property type="match status" value="1"/>
</dbReference>
<feature type="compositionally biased region" description="Polar residues" evidence="8">
    <location>
        <begin position="489"/>
        <end position="506"/>
    </location>
</feature>
<name>W0RCM5_9BACT</name>
<evidence type="ECO:0000256" key="4">
    <source>
        <dbReference type="ARBA" id="ARBA00022571"/>
    </source>
</evidence>
<dbReference type="PANTHER" id="PTHR43814">
    <property type="entry name" value="ARGININOSUCCINATE LYASE"/>
    <property type="match status" value="1"/>
</dbReference>
<dbReference type="Gene3D" id="1.20.200.10">
    <property type="entry name" value="Fumarase/aspartase (Central domain)"/>
    <property type="match status" value="1"/>
</dbReference>
<comment type="pathway">
    <text evidence="2 7">Amino-acid biosynthesis; L-arginine biosynthesis; L-arginine from L-ornithine and carbamoyl phosphate: step 3/3.</text>
</comment>
<dbReference type="CDD" id="cd01359">
    <property type="entry name" value="Argininosuccinate_lyase"/>
    <property type="match status" value="1"/>
</dbReference>
<evidence type="ECO:0000259" key="10">
    <source>
        <dbReference type="Pfam" id="PF14698"/>
    </source>
</evidence>
<dbReference type="Gene3D" id="1.10.40.30">
    <property type="entry name" value="Fumarase/aspartase (C-terminal domain)"/>
    <property type="match status" value="1"/>
</dbReference>
<dbReference type="AlphaFoldDB" id="W0RCM5"/>
<keyword evidence="6 7" id="KW-0456">Lyase</keyword>
<keyword evidence="4 7" id="KW-0055">Arginine biosynthesis</keyword>
<dbReference type="SUPFAM" id="SSF48557">
    <property type="entry name" value="L-aspartase-like"/>
    <property type="match status" value="1"/>
</dbReference>
<evidence type="ECO:0000256" key="7">
    <source>
        <dbReference type="HAMAP-Rule" id="MF_00006"/>
    </source>
</evidence>
<feature type="domain" description="Fumarate lyase N-terminal" evidence="9">
    <location>
        <begin position="35"/>
        <end position="328"/>
    </location>
</feature>
<evidence type="ECO:0000256" key="2">
    <source>
        <dbReference type="ARBA" id="ARBA00004941"/>
    </source>
</evidence>
<dbReference type="NCBIfam" id="TIGR00838">
    <property type="entry name" value="argH"/>
    <property type="match status" value="1"/>
</dbReference>
<dbReference type="FunFam" id="1.10.40.30:FF:000001">
    <property type="entry name" value="Argininosuccinate lyase"/>
    <property type="match status" value="1"/>
</dbReference>
<reference evidence="11 12" key="1">
    <citation type="journal article" date="2014" name="Genome Announc.">
        <title>Genome Sequence and Methylome of Soil Bacterium Gemmatirosa kalamazoonensis KBS708T, a Member of the Rarely Cultivated Gemmatimonadetes Phylum.</title>
        <authorList>
            <person name="Debruyn J.M."/>
            <person name="Radosevich M."/>
            <person name="Wommack K.E."/>
            <person name="Polson S.W."/>
            <person name="Hauser L.J."/>
            <person name="Fawaz M.N."/>
            <person name="Korlach J."/>
            <person name="Tsai Y.C."/>
        </authorList>
    </citation>
    <scope>NUCLEOTIDE SEQUENCE [LARGE SCALE GENOMIC DNA]</scope>
    <source>
        <strain evidence="11 12">KBS708</strain>
    </source>
</reference>
<dbReference type="FunFam" id="1.20.200.10:FF:000015">
    <property type="entry name" value="argininosuccinate lyase isoform X2"/>
    <property type="match status" value="1"/>
</dbReference>
<dbReference type="Pfam" id="PF00206">
    <property type="entry name" value="Lyase_1"/>
    <property type="match status" value="1"/>
</dbReference>
<dbReference type="InParanoid" id="W0RCM5"/>
<evidence type="ECO:0000256" key="5">
    <source>
        <dbReference type="ARBA" id="ARBA00022605"/>
    </source>
</evidence>
<dbReference type="PRINTS" id="PR00145">
    <property type="entry name" value="ARGSUCLYASE"/>
</dbReference>
<dbReference type="Gene3D" id="1.10.275.10">
    <property type="entry name" value="Fumarase/aspartase (N-terminal domain)"/>
    <property type="match status" value="1"/>
</dbReference>
<dbReference type="HOGENOM" id="CLU_027272_2_3_0"/>
<dbReference type="PATRIC" id="fig|861299.3.peg.1342"/>
<dbReference type="STRING" id="861299.J421_1322"/>
<dbReference type="Pfam" id="PF14698">
    <property type="entry name" value="ASL_C2"/>
    <property type="match status" value="1"/>
</dbReference>
<feature type="region of interest" description="Disordered" evidence="8">
    <location>
        <begin position="481"/>
        <end position="506"/>
    </location>
</feature>
<comment type="subcellular location">
    <subcellularLocation>
        <location evidence="7">Cytoplasm</location>
    </subcellularLocation>
</comment>
<dbReference type="InterPro" id="IPR022761">
    <property type="entry name" value="Fumarate_lyase_N"/>
</dbReference>
<dbReference type="PANTHER" id="PTHR43814:SF1">
    <property type="entry name" value="ARGININOSUCCINATE LYASE"/>
    <property type="match status" value="1"/>
</dbReference>
<dbReference type="EC" id="4.3.2.1" evidence="3 7"/>
<organism evidence="11 12">
    <name type="scientific">Gemmatirosa kalamazoonensis</name>
    <dbReference type="NCBI Taxonomy" id="861299"/>
    <lineage>
        <taxon>Bacteria</taxon>
        <taxon>Pseudomonadati</taxon>
        <taxon>Gemmatimonadota</taxon>
        <taxon>Gemmatimonadia</taxon>
        <taxon>Gemmatimonadales</taxon>
        <taxon>Gemmatimonadaceae</taxon>
        <taxon>Gemmatirosa</taxon>
    </lineage>
</organism>
<dbReference type="InterPro" id="IPR000362">
    <property type="entry name" value="Fumarate_lyase_fam"/>
</dbReference>
<dbReference type="InterPro" id="IPR020557">
    <property type="entry name" value="Fumarate_lyase_CS"/>
</dbReference>
<dbReference type="eggNOG" id="COG0165">
    <property type="taxonomic scope" value="Bacteria"/>
</dbReference>
<feature type="domain" description="Argininosuccinate lyase C-terminal" evidence="10">
    <location>
        <begin position="391"/>
        <end position="458"/>
    </location>
</feature>
<proteinExistence type="inferred from homology"/>
<evidence type="ECO:0000259" key="9">
    <source>
        <dbReference type="Pfam" id="PF00206"/>
    </source>
</evidence>
<dbReference type="PRINTS" id="PR00149">
    <property type="entry name" value="FUMRATELYASE"/>
</dbReference>
<dbReference type="PROSITE" id="PS00163">
    <property type="entry name" value="FUMARATE_LYASES"/>
    <property type="match status" value="1"/>
</dbReference>
<dbReference type="GO" id="GO:0005829">
    <property type="term" value="C:cytosol"/>
    <property type="evidence" value="ECO:0007669"/>
    <property type="project" value="TreeGrafter"/>
</dbReference>
<dbReference type="InterPro" id="IPR009049">
    <property type="entry name" value="Argininosuccinate_lyase"/>
</dbReference>
<accession>W0RCM5</accession>
<dbReference type="InterPro" id="IPR008948">
    <property type="entry name" value="L-Aspartase-like"/>
</dbReference>
<evidence type="ECO:0000256" key="1">
    <source>
        <dbReference type="ARBA" id="ARBA00000985"/>
    </source>
</evidence>
<evidence type="ECO:0000256" key="8">
    <source>
        <dbReference type="SAM" id="MobiDB-lite"/>
    </source>
</evidence>
<comment type="catalytic activity">
    <reaction evidence="1 7">
        <text>2-(N(omega)-L-arginino)succinate = fumarate + L-arginine</text>
        <dbReference type="Rhea" id="RHEA:24020"/>
        <dbReference type="ChEBI" id="CHEBI:29806"/>
        <dbReference type="ChEBI" id="CHEBI:32682"/>
        <dbReference type="ChEBI" id="CHEBI:57472"/>
        <dbReference type="EC" id="4.3.2.1"/>
    </reaction>
</comment>
<comment type="similarity">
    <text evidence="7">Belongs to the lyase 1 family. Argininosuccinate lyase subfamily.</text>
</comment>
<gene>
    <name evidence="7" type="primary">argH</name>
    <name evidence="11" type="ORF">J421_1322</name>
</gene>
<keyword evidence="5 7" id="KW-0028">Amino-acid biosynthesis</keyword>
<dbReference type="InterPro" id="IPR024083">
    <property type="entry name" value="Fumarase/histidase_N"/>
</dbReference>
<dbReference type="RefSeq" id="WP_025410384.1">
    <property type="nucleotide sequence ID" value="NZ_CP007128.1"/>
</dbReference>